<name>A0A5C3QCP9_9AGAR</name>
<dbReference type="AlphaFoldDB" id="A0A5C3QCP9"/>
<evidence type="ECO:0000313" key="4">
    <source>
        <dbReference type="Proteomes" id="UP000305067"/>
    </source>
</evidence>
<gene>
    <name evidence="3" type="ORF">BDV98DRAFT_572294</name>
</gene>
<reference evidence="3 4" key="1">
    <citation type="journal article" date="2019" name="Nat. Ecol. Evol.">
        <title>Megaphylogeny resolves global patterns of mushroom evolution.</title>
        <authorList>
            <person name="Varga T."/>
            <person name="Krizsan K."/>
            <person name="Foldi C."/>
            <person name="Dima B."/>
            <person name="Sanchez-Garcia M."/>
            <person name="Sanchez-Ramirez S."/>
            <person name="Szollosi G.J."/>
            <person name="Szarkandi J.G."/>
            <person name="Papp V."/>
            <person name="Albert L."/>
            <person name="Andreopoulos W."/>
            <person name="Angelini C."/>
            <person name="Antonin V."/>
            <person name="Barry K.W."/>
            <person name="Bougher N.L."/>
            <person name="Buchanan P."/>
            <person name="Buyck B."/>
            <person name="Bense V."/>
            <person name="Catcheside P."/>
            <person name="Chovatia M."/>
            <person name="Cooper J."/>
            <person name="Damon W."/>
            <person name="Desjardin D."/>
            <person name="Finy P."/>
            <person name="Geml J."/>
            <person name="Haridas S."/>
            <person name="Hughes K."/>
            <person name="Justo A."/>
            <person name="Karasinski D."/>
            <person name="Kautmanova I."/>
            <person name="Kiss B."/>
            <person name="Kocsube S."/>
            <person name="Kotiranta H."/>
            <person name="LaButti K.M."/>
            <person name="Lechner B.E."/>
            <person name="Liimatainen K."/>
            <person name="Lipzen A."/>
            <person name="Lukacs Z."/>
            <person name="Mihaltcheva S."/>
            <person name="Morgado L.N."/>
            <person name="Niskanen T."/>
            <person name="Noordeloos M.E."/>
            <person name="Ohm R.A."/>
            <person name="Ortiz-Santana B."/>
            <person name="Ovrebo C."/>
            <person name="Racz N."/>
            <person name="Riley R."/>
            <person name="Savchenko A."/>
            <person name="Shiryaev A."/>
            <person name="Soop K."/>
            <person name="Spirin V."/>
            <person name="Szebenyi C."/>
            <person name="Tomsovsky M."/>
            <person name="Tulloss R.E."/>
            <person name="Uehling J."/>
            <person name="Grigoriev I.V."/>
            <person name="Vagvolgyi C."/>
            <person name="Papp T."/>
            <person name="Martin F.M."/>
            <person name="Miettinen O."/>
            <person name="Hibbett D.S."/>
            <person name="Nagy L.G."/>
        </authorList>
    </citation>
    <scope>NUCLEOTIDE SEQUENCE [LARGE SCALE GENOMIC DNA]</scope>
    <source>
        <strain evidence="3 4">CBS 309.79</strain>
    </source>
</reference>
<feature type="domain" description="BTB" evidence="2">
    <location>
        <begin position="24"/>
        <end position="143"/>
    </location>
</feature>
<organism evidence="3 4">
    <name type="scientific">Pterulicium gracile</name>
    <dbReference type="NCBI Taxonomy" id="1884261"/>
    <lineage>
        <taxon>Eukaryota</taxon>
        <taxon>Fungi</taxon>
        <taxon>Dikarya</taxon>
        <taxon>Basidiomycota</taxon>
        <taxon>Agaricomycotina</taxon>
        <taxon>Agaricomycetes</taxon>
        <taxon>Agaricomycetidae</taxon>
        <taxon>Agaricales</taxon>
        <taxon>Pleurotineae</taxon>
        <taxon>Pterulaceae</taxon>
        <taxon>Pterulicium</taxon>
    </lineage>
</organism>
<dbReference type="InterPro" id="IPR011333">
    <property type="entry name" value="SKP1/BTB/POZ_sf"/>
</dbReference>
<dbReference type="EMBL" id="ML178837">
    <property type="protein sequence ID" value="TFK98839.1"/>
    <property type="molecule type" value="Genomic_DNA"/>
</dbReference>
<feature type="region of interest" description="Disordered" evidence="1">
    <location>
        <begin position="56"/>
        <end position="78"/>
    </location>
</feature>
<accession>A0A5C3QCP9</accession>
<dbReference type="Gene3D" id="3.30.710.10">
    <property type="entry name" value="Potassium Channel Kv1.1, Chain A"/>
    <property type="match status" value="1"/>
</dbReference>
<dbReference type="SMART" id="SM00225">
    <property type="entry name" value="BTB"/>
    <property type="match status" value="1"/>
</dbReference>
<evidence type="ECO:0000256" key="1">
    <source>
        <dbReference type="SAM" id="MobiDB-lite"/>
    </source>
</evidence>
<proteinExistence type="predicted"/>
<keyword evidence="4" id="KW-1185">Reference proteome</keyword>
<dbReference type="STRING" id="1884261.A0A5C3QCP9"/>
<sequence length="402" mass="44673">MNPATSAKHQPAATRSTKVWYDDGSVVIKANGKLFKAYKGILKRECSVFTDMFAMPQPPSESSDSEESESDPDSSTELTTAALDATSPSYQGVPLLELDDDPDAMELFLIFLHEWSVIHRWNLSFWDAIRITKLCCKYGADTLLDWAIKPIQRRYGLSLKEYLRSPTYAHQHAKTDIQPSSSRSSTPGPVASSSAAVLVDDVALTARYHIAAINFARHCYFPEFLPLAFYLAATSMSLKEISQGVTVKPADGGKPEVFTFDDPEDMLRCAEGKLRLATNFHPCAFFSAMLRAMPANGYGRYGCTECHAAPFVQWMRGKEDGTAINWMQLPTLISADAFVASIDVMCDGCRRRIKTEGVVESYRDWLWRNLSCIFDLTVKEESKGEKTEVEGNEVLGSETTAS</sequence>
<protein>
    <recommendedName>
        <fullName evidence="2">BTB domain-containing protein</fullName>
    </recommendedName>
</protein>
<evidence type="ECO:0000313" key="3">
    <source>
        <dbReference type="EMBL" id="TFK98839.1"/>
    </source>
</evidence>
<dbReference type="InterPro" id="IPR000210">
    <property type="entry name" value="BTB/POZ_dom"/>
</dbReference>
<feature type="region of interest" description="Disordered" evidence="1">
    <location>
        <begin position="383"/>
        <end position="402"/>
    </location>
</feature>
<dbReference type="OrthoDB" id="3044562at2759"/>
<dbReference type="Proteomes" id="UP000305067">
    <property type="component" value="Unassembled WGS sequence"/>
</dbReference>
<evidence type="ECO:0000259" key="2">
    <source>
        <dbReference type="SMART" id="SM00225"/>
    </source>
</evidence>
<feature type="compositionally biased region" description="Acidic residues" evidence="1">
    <location>
        <begin position="63"/>
        <end position="74"/>
    </location>
</feature>